<evidence type="ECO:0008006" key="4">
    <source>
        <dbReference type="Google" id="ProtNLM"/>
    </source>
</evidence>
<gene>
    <name evidence="2" type="ORF">M378DRAFT_163550</name>
</gene>
<evidence type="ECO:0000313" key="3">
    <source>
        <dbReference type="Proteomes" id="UP000054549"/>
    </source>
</evidence>
<accession>A0A0C2X6C3</accession>
<evidence type="ECO:0000313" key="2">
    <source>
        <dbReference type="EMBL" id="KIL64288.1"/>
    </source>
</evidence>
<dbReference type="Proteomes" id="UP000054549">
    <property type="component" value="Unassembled WGS sequence"/>
</dbReference>
<feature type="signal peptide" evidence="1">
    <location>
        <begin position="1"/>
        <end position="20"/>
    </location>
</feature>
<dbReference type="AlphaFoldDB" id="A0A0C2X6C3"/>
<sequence length="94" mass="10504">MMRCCNFAANGALCVLTVLSNDPPFWLWRPHSPGLPARVSMNAGGTPIPVHSAFHRLSPTILNFLHENRHLYPGDLRSSNHLSFTFMLLLQVPP</sequence>
<dbReference type="InParanoid" id="A0A0C2X6C3"/>
<organism evidence="2 3">
    <name type="scientific">Amanita muscaria (strain Koide BX008)</name>
    <dbReference type="NCBI Taxonomy" id="946122"/>
    <lineage>
        <taxon>Eukaryota</taxon>
        <taxon>Fungi</taxon>
        <taxon>Dikarya</taxon>
        <taxon>Basidiomycota</taxon>
        <taxon>Agaricomycotina</taxon>
        <taxon>Agaricomycetes</taxon>
        <taxon>Agaricomycetidae</taxon>
        <taxon>Agaricales</taxon>
        <taxon>Pluteineae</taxon>
        <taxon>Amanitaceae</taxon>
        <taxon>Amanita</taxon>
    </lineage>
</organism>
<keyword evidence="1" id="KW-0732">Signal</keyword>
<name>A0A0C2X6C3_AMAMK</name>
<dbReference type="EMBL" id="KN818251">
    <property type="protein sequence ID" value="KIL64288.1"/>
    <property type="molecule type" value="Genomic_DNA"/>
</dbReference>
<feature type="chain" id="PRO_5002174042" description="Secreted protein" evidence="1">
    <location>
        <begin position="21"/>
        <end position="94"/>
    </location>
</feature>
<evidence type="ECO:0000256" key="1">
    <source>
        <dbReference type="SAM" id="SignalP"/>
    </source>
</evidence>
<dbReference type="HOGENOM" id="CLU_2385684_0_0_1"/>
<proteinExistence type="predicted"/>
<protein>
    <recommendedName>
        <fullName evidence="4">Secreted protein</fullName>
    </recommendedName>
</protein>
<keyword evidence="3" id="KW-1185">Reference proteome</keyword>
<reference evidence="2 3" key="1">
    <citation type="submission" date="2014-04" db="EMBL/GenBank/DDBJ databases">
        <title>Evolutionary Origins and Diversification of the Mycorrhizal Mutualists.</title>
        <authorList>
            <consortium name="DOE Joint Genome Institute"/>
            <consortium name="Mycorrhizal Genomics Consortium"/>
            <person name="Kohler A."/>
            <person name="Kuo A."/>
            <person name="Nagy L.G."/>
            <person name="Floudas D."/>
            <person name="Copeland A."/>
            <person name="Barry K.W."/>
            <person name="Cichocki N."/>
            <person name="Veneault-Fourrey C."/>
            <person name="LaButti K."/>
            <person name="Lindquist E.A."/>
            <person name="Lipzen A."/>
            <person name="Lundell T."/>
            <person name="Morin E."/>
            <person name="Murat C."/>
            <person name="Riley R."/>
            <person name="Ohm R."/>
            <person name="Sun H."/>
            <person name="Tunlid A."/>
            <person name="Henrissat B."/>
            <person name="Grigoriev I.V."/>
            <person name="Hibbett D.S."/>
            <person name="Martin F."/>
        </authorList>
    </citation>
    <scope>NUCLEOTIDE SEQUENCE [LARGE SCALE GENOMIC DNA]</scope>
    <source>
        <strain evidence="2 3">Koide BX008</strain>
    </source>
</reference>